<keyword evidence="1" id="KW-0812">Transmembrane</keyword>
<keyword evidence="3" id="KW-1185">Reference proteome</keyword>
<dbReference type="KEGG" id="mzh:Mzhil_1408"/>
<dbReference type="STRING" id="679901.Mzhil_1408"/>
<keyword evidence="1" id="KW-1133">Transmembrane helix</keyword>
<keyword evidence="1" id="KW-0472">Membrane</keyword>
<dbReference type="RefSeq" id="WP_013898689.1">
    <property type="nucleotide sequence ID" value="NC_015676.1"/>
</dbReference>
<sequence length="164" mass="18368">MNICFFINDEKGLLEPQNDIMATAMLVVGFVVFAAIMSEAYIVYDHNSHALENYEDASRIAESLASSDLLYDNENGVISADALDHLCNPEKGKYSKQILFSSLSAGFTYTVEVYTQCNEHRWILKESENMKYFSNEVIAASVPVVIEINPVESVPGVLCVRIWN</sequence>
<name>F7XNQ1_METZD</name>
<dbReference type="HOGENOM" id="CLU_1381410_0_0_2"/>
<protein>
    <submittedName>
        <fullName evidence="2">Uncharacterized protein</fullName>
    </submittedName>
</protein>
<evidence type="ECO:0000256" key="1">
    <source>
        <dbReference type="SAM" id="Phobius"/>
    </source>
</evidence>
<gene>
    <name evidence="2" type="ordered locus">Mzhil_1408</name>
</gene>
<dbReference type="AlphaFoldDB" id="F7XNQ1"/>
<feature type="transmembrane region" description="Helical" evidence="1">
    <location>
        <begin position="20"/>
        <end position="44"/>
    </location>
</feature>
<organism evidence="2 3">
    <name type="scientific">Methanosalsum zhilinae (strain DSM 4017 / NBRC 107636 / OCM 62 / WeN5)</name>
    <name type="common">Methanohalophilus zhilinae</name>
    <dbReference type="NCBI Taxonomy" id="679901"/>
    <lineage>
        <taxon>Archaea</taxon>
        <taxon>Methanobacteriati</taxon>
        <taxon>Methanobacteriota</taxon>
        <taxon>Stenosarchaea group</taxon>
        <taxon>Methanomicrobia</taxon>
        <taxon>Methanosarcinales</taxon>
        <taxon>Methanosarcinaceae</taxon>
        <taxon>Methanosalsum</taxon>
    </lineage>
</organism>
<dbReference type="Proteomes" id="UP000006622">
    <property type="component" value="Chromosome"/>
</dbReference>
<accession>F7XNQ1</accession>
<proteinExistence type="predicted"/>
<evidence type="ECO:0000313" key="2">
    <source>
        <dbReference type="EMBL" id="AEH61252.1"/>
    </source>
</evidence>
<reference evidence="2 3" key="1">
    <citation type="submission" date="2010-07" db="EMBL/GenBank/DDBJ databases">
        <title>The complete genome of Methanosalsum zhilinae DSM 4017.</title>
        <authorList>
            <consortium name="US DOE Joint Genome Institute (JGI-PGF)"/>
            <person name="Lucas S."/>
            <person name="Copeland A."/>
            <person name="Lapidus A."/>
            <person name="Glavina del Rio T."/>
            <person name="Dalin E."/>
            <person name="Tice H."/>
            <person name="Bruce D."/>
            <person name="Goodwin L."/>
            <person name="Pitluck S."/>
            <person name="Kyrpides N."/>
            <person name="Mavromatis K."/>
            <person name="Ovchinnikova G."/>
            <person name="Daligault H."/>
            <person name="Detter J.C."/>
            <person name="Han C."/>
            <person name="Tapia R."/>
            <person name="Larimer F."/>
            <person name="Land M."/>
            <person name="Hauser L."/>
            <person name="Markowitz V."/>
            <person name="Cheng J.-F."/>
            <person name="Hugenholtz P."/>
            <person name="Woyke T."/>
            <person name="Wu D."/>
            <person name="Spring S."/>
            <person name="Schueler E."/>
            <person name="Brambilla E."/>
            <person name="Klenk H.-P."/>
            <person name="Eisen J.A."/>
        </authorList>
    </citation>
    <scope>NUCLEOTIDE SEQUENCE [LARGE SCALE GENOMIC DNA]</scope>
    <source>
        <strain evidence="3">DSM 4017 / NBRC 107636 / OCM 62 / WeN5</strain>
    </source>
</reference>
<evidence type="ECO:0000313" key="3">
    <source>
        <dbReference type="Proteomes" id="UP000006622"/>
    </source>
</evidence>
<dbReference type="EMBL" id="CP002101">
    <property type="protein sequence ID" value="AEH61252.1"/>
    <property type="molecule type" value="Genomic_DNA"/>
</dbReference>
<dbReference type="OrthoDB" id="139832at2157"/>
<dbReference type="GeneID" id="10823045"/>